<dbReference type="OrthoDB" id="10250284at2759"/>
<dbReference type="Pfam" id="PF06159">
    <property type="entry name" value="TRAPPC13_N"/>
    <property type="match status" value="1"/>
</dbReference>
<dbReference type="InterPro" id="IPR010378">
    <property type="entry name" value="TRAPPC13"/>
</dbReference>
<evidence type="ECO:0000259" key="2">
    <source>
        <dbReference type="Pfam" id="PF06159"/>
    </source>
</evidence>
<proteinExistence type="predicted"/>
<dbReference type="PANTHER" id="PTHR13134:SF3">
    <property type="entry name" value="TRAFFICKING PROTEIN PARTICLE COMPLEX SUBUNIT 13"/>
    <property type="match status" value="1"/>
</dbReference>
<reference evidence="4" key="1">
    <citation type="journal article" date="2020" name="Stud. Mycol.">
        <title>101 Dothideomycetes genomes: A test case for predicting lifestyles and emergence of pathogens.</title>
        <authorList>
            <person name="Haridas S."/>
            <person name="Albert R."/>
            <person name="Binder M."/>
            <person name="Bloem J."/>
            <person name="LaButti K."/>
            <person name="Salamov A."/>
            <person name="Andreopoulos B."/>
            <person name="Baker S."/>
            <person name="Barry K."/>
            <person name="Bills G."/>
            <person name="Bluhm B."/>
            <person name="Cannon C."/>
            <person name="Castanera R."/>
            <person name="Culley D."/>
            <person name="Daum C."/>
            <person name="Ezra D."/>
            <person name="Gonzalez J."/>
            <person name="Henrissat B."/>
            <person name="Kuo A."/>
            <person name="Liang C."/>
            <person name="Lipzen A."/>
            <person name="Lutzoni F."/>
            <person name="Magnuson J."/>
            <person name="Mondo S."/>
            <person name="Nolan M."/>
            <person name="Ohm R."/>
            <person name="Pangilinan J."/>
            <person name="Park H.-J."/>
            <person name="Ramirez L."/>
            <person name="Alfaro M."/>
            <person name="Sun H."/>
            <person name="Tritt A."/>
            <person name="Yoshinaga Y."/>
            <person name="Zwiers L.-H."/>
            <person name="Turgeon B."/>
            <person name="Goodwin S."/>
            <person name="Spatafora J."/>
            <person name="Crous P."/>
            <person name="Grigoriev I."/>
        </authorList>
    </citation>
    <scope>NUCLEOTIDE SEQUENCE [LARGE SCALE GENOMIC DNA]</scope>
    <source>
        <strain evidence="4">CECT 20119</strain>
    </source>
</reference>
<keyword evidence="4" id="KW-1185">Reference proteome</keyword>
<dbReference type="GO" id="GO:1990072">
    <property type="term" value="C:TRAPPIII protein complex"/>
    <property type="evidence" value="ECO:0007669"/>
    <property type="project" value="TreeGrafter"/>
</dbReference>
<feature type="region of interest" description="Disordered" evidence="1">
    <location>
        <begin position="124"/>
        <end position="166"/>
    </location>
</feature>
<feature type="region of interest" description="Disordered" evidence="1">
    <location>
        <begin position="1"/>
        <end position="49"/>
    </location>
</feature>
<name>A0A6A6G3C8_9PEZI</name>
<dbReference type="AlphaFoldDB" id="A0A6A6G3C8"/>
<feature type="domain" description="Trafficking protein particle complex subunit 13 N-terminal" evidence="2">
    <location>
        <begin position="12"/>
        <end position="210"/>
    </location>
</feature>
<dbReference type="PANTHER" id="PTHR13134">
    <property type="entry name" value="TRAFFICKING PROTEIN PARTICLE COMPLEX SUBUNIT 13"/>
    <property type="match status" value="1"/>
</dbReference>
<accession>A0A6A6G3C8</accession>
<dbReference type="Proteomes" id="UP000799538">
    <property type="component" value="Unassembled WGS sequence"/>
</dbReference>
<protein>
    <recommendedName>
        <fullName evidence="2">Trafficking protein particle complex subunit 13 N-terminal domain-containing protein</fullName>
    </recommendedName>
</protein>
<sequence>MPPRLSQSSTPHSVSLKVLRLSKPSPTPSLSLPEIPSHPSLQSASLPYPSANADGFPLAPILTLPPSFGAAYVGETFSCTLSANNELGPDKEIAVRDVRVEAELQTPGVKDGVELAVEFADGLGGVKDGGTREGDGDGDGDGDGGAREGGGDGKWMGQGRELDRGKSRQGIIKYDLKEEGPHVLAVTVTYTEVEGEEERRRTFRKLYQFSAQQAVGVRTKIGELKGFKTKGFAVEAQVENLTAGEVVLEAVRLEMAEGVAGCGLNGDRMWLGPGDVEQVAFRLEEEGEIKVEGGRYVLAQLKVDWRMAMGQDGTLKTGWLGCLKRS</sequence>
<dbReference type="EMBL" id="ML992513">
    <property type="protein sequence ID" value="KAF2220079.1"/>
    <property type="molecule type" value="Genomic_DNA"/>
</dbReference>
<dbReference type="InterPro" id="IPR055427">
    <property type="entry name" value="TRAPPC13_N"/>
</dbReference>
<evidence type="ECO:0000256" key="1">
    <source>
        <dbReference type="SAM" id="MobiDB-lite"/>
    </source>
</evidence>
<feature type="compositionally biased region" description="Polar residues" evidence="1">
    <location>
        <begin position="1"/>
        <end position="13"/>
    </location>
</feature>
<evidence type="ECO:0000313" key="4">
    <source>
        <dbReference type="Proteomes" id="UP000799538"/>
    </source>
</evidence>
<feature type="compositionally biased region" description="Low complexity" evidence="1">
    <location>
        <begin position="19"/>
        <end position="37"/>
    </location>
</feature>
<organism evidence="3 4">
    <name type="scientific">Elsinoe ampelina</name>
    <dbReference type="NCBI Taxonomy" id="302913"/>
    <lineage>
        <taxon>Eukaryota</taxon>
        <taxon>Fungi</taxon>
        <taxon>Dikarya</taxon>
        <taxon>Ascomycota</taxon>
        <taxon>Pezizomycotina</taxon>
        <taxon>Dothideomycetes</taxon>
        <taxon>Dothideomycetidae</taxon>
        <taxon>Myriangiales</taxon>
        <taxon>Elsinoaceae</taxon>
        <taxon>Elsinoe</taxon>
    </lineage>
</organism>
<evidence type="ECO:0000313" key="3">
    <source>
        <dbReference type="EMBL" id="KAF2220079.1"/>
    </source>
</evidence>
<gene>
    <name evidence="3" type="ORF">BDZ85DRAFT_321548</name>
</gene>